<accession>A0A812BB93</accession>
<feature type="region of interest" description="Disordered" evidence="4">
    <location>
        <begin position="229"/>
        <end position="249"/>
    </location>
</feature>
<evidence type="ECO:0000256" key="4">
    <source>
        <dbReference type="SAM" id="MobiDB-lite"/>
    </source>
</evidence>
<dbReference type="InterPro" id="IPR012677">
    <property type="entry name" value="Nucleotide-bd_a/b_plait_sf"/>
</dbReference>
<evidence type="ECO:0000313" key="7">
    <source>
        <dbReference type="Proteomes" id="UP000597762"/>
    </source>
</evidence>
<feature type="region of interest" description="Disordered" evidence="4">
    <location>
        <begin position="281"/>
        <end position="304"/>
    </location>
</feature>
<protein>
    <submittedName>
        <fullName evidence="6">HNRNPA1_3</fullName>
    </submittedName>
</protein>
<dbReference type="Pfam" id="PF00076">
    <property type="entry name" value="RRM_1"/>
    <property type="match status" value="2"/>
</dbReference>
<evidence type="ECO:0000256" key="3">
    <source>
        <dbReference type="PROSITE-ProRule" id="PRU00176"/>
    </source>
</evidence>
<dbReference type="Gene3D" id="3.30.70.330">
    <property type="match status" value="2"/>
</dbReference>
<dbReference type="InterPro" id="IPR035979">
    <property type="entry name" value="RBD_domain_sf"/>
</dbReference>
<dbReference type="SUPFAM" id="SSF54928">
    <property type="entry name" value="RNA-binding domain, RBD"/>
    <property type="match status" value="2"/>
</dbReference>
<dbReference type="PANTHER" id="PTHR48026">
    <property type="entry name" value="HOMOLOGOUS TO DROSOPHILA SQD (SQUID) PROTEIN"/>
    <property type="match status" value="1"/>
</dbReference>
<keyword evidence="7" id="KW-1185">Reference proteome</keyword>
<feature type="domain" description="RRM" evidence="5">
    <location>
        <begin position="108"/>
        <end position="185"/>
    </location>
</feature>
<dbReference type="GO" id="GO:0000398">
    <property type="term" value="P:mRNA splicing, via spliceosome"/>
    <property type="evidence" value="ECO:0007669"/>
    <property type="project" value="TreeGrafter"/>
</dbReference>
<proteinExistence type="predicted"/>
<dbReference type="PROSITE" id="PS50102">
    <property type="entry name" value="RRM"/>
    <property type="match status" value="2"/>
</dbReference>
<dbReference type="GO" id="GO:0003730">
    <property type="term" value="F:mRNA 3'-UTR binding"/>
    <property type="evidence" value="ECO:0007669"/>
    <property type="project" value="TreeGrafter"/>
</dbReference>
<dbReference type="SMART" id="SM00360">
    <property type="entry name" value="RRM"/>
    <property type="match status" value="2"/>
</dbReference>
<dbReference type="Proteomes" id="UP000597762">
    <property type="component" value="Unassembled WGS sequence"/>
</dbReference>
<dbReference type="PANTHER" id="PTHR48026:SF14">
    <property type="entry name" value="HETEROGENEOUS NUCLEAR RIBONUCLEOPROTEIN A1"/>
    <property type="match status" value="1"/>
</dbReference>
<dbReference type="CDD" id="cd12578">
    <property type="entry name" value="RRM1_hnRNPA_like"/>
    <property type="match status" value="1"/>
</dbReference>
<dbReference type="EMBL" id="CAHIKZ030000520">
    <property type="protein sequence ID" value="CAE1178164.1"/>
    <property type="molecule type" value="Genomic_DNA"/>
</dbReference>
<dbReference type="GO" id="GO:0071013">
    <property type="term" value="C:catalytic step 2 spliceosome"/>
    <property type="evidence" value="ECO:0007669"/>
    <property type="project" value="TreeGrafter"/>
</dbReference>
<reference evidence="6" key="1">
    <citation type="submission" date="2021-01" db="EMBL/GenBank/DDBJ databases">
        <authorList>
            <person name="Li R."/>
            <person name="Bekaert M."/>
        </authorList>
    </citation>
    <scope>NUCLEOTIDE SEQUENCE</scope>
    <source>
        <strain evidence="6">Farmed</strain>
    </source>
</reference>
<name>A0A812BB93_ACAPH</name>
<evidence type="ECO:0000259" key="5">
    <source>
        <dbReference type="PROSITE" id="PS50102"/>
    </source>
</evidence>
<evidence type="ECO:0000256" key="1">
    <source>
        <dbReference type="ARBA" id="ARBA00022737"/>
    </source>
</evidence>
<dbReference type="FunFam" id="3.30.70.330:FF:000040">
    <property type="entry name" value="Heterogeneous nuclear ribonucleoprotein A2/B1"/>
    <property type="match status" value="1"/>
</dbReference>
<dbReference type="AlphaFoldDB" id="A0A812BB93"/>
<gene>
    <name evidence="6" type="ORF">SPHA_15036</name>
</gene>
<keyword evidence="2 3" id="KW-0694">RNA-binding</keyword>
<evidence type="ECO:0000313" key="6">
    <source>
        <dbReference type="EMBL" id="CAE1178164.1"/>
    </source>
</evidence>
<evidence type="ECO:0000256" key="2">
    <source>
        <dbReference type="ARBA" id="ARBA00022884"/>
    </source>
</evidence>
<dbReference type="OrthoDB" id="1875751at2759"/>
<organism evidence="6 7">
    <name type="scientific">Acanthosepion pharaonis</name>
    <name type="common">Pharaoh cuttlefish</name>
    <name type="synonym">Sepia pharaonis</name>
    <dbReference type="NCBI Taxonomy" id="158019"/>
    <lineage>
        <taxon>Eukaryota</taxon>
        <taxon>Metazoa</taxon>
        <taxon>Spiralia</taxon>
        <taxon>Lophotrochozoa</taxon>
        <taxon>Mollusca</taxon>
        <taxon>Cephalopoda</taxon>
        <taxon>Coleoidea</taxon>
        <taxon>Decapodiformes</taxon>
        <taxon>Sepiida</taxon>
        <taxon>Sepiina</taxon>
        <taxon>Sepiidae</taxon>
        <taxon>Acanthosepion</taxon>
    </lineage>
</organism>
<sequence length="379" mass="40814">MPEFDQEQGYRDGEEEKYCKLFIGGLNYTTTEEGLRGHFEQWGEIVDCVVMRDPVTKRSRGFGFVTYKTEEMLDDAQKNRPHKLDGREVDTKRAIPRNESDETQATVKKMFVGGLKDGTTEEEIKTKFETFGTIDKVEMIKDKNTGKQRGFCFVTYDDYDAVDKCVLRRRIQLKGKYVEVKKAVSKNEIERAGRGGMSRGDFGRSRNNFDDFGGGGNWNMGGGGSWGNSGYGGNQGGNWNQGNQGGWNQGYGGGGSGGYGGGNFNQRGNFSGYNQGNNFGGGGDYGGNENAPAGETTADSPHHDKLSPTEYAYDGNWGNQNFGSGYGGSGGGGGNLGAMRGGNYAQRSGGPYGGGYGMGGNCLFNIIVLGLVCCGANSK</sequence>
<comment type="caution">
    <text evidence="6">The sequence shown here is derived from an EMBL/GenBank/DDBJ whole genome shotgun (WGS) entry which is preliminary data.</text>
</comment>
<dbReference type="InterPro" id="IPR000504">
    <property type="entry name" value="RRM_dom"/>
</dbReference>
<feature type="domain" description="RRM" evidence="5">
    <location>
        <begin position="19"/>
        <end position="102"/>
    </location>
</feature>
<keyword evidence="1" id="KW-0677">Repeat</keyword>